<proteinExistence type="predicted"/>
<keyword evidence="2" id="KW-0067">ATP-binding</keyword>
<dbReference type="Pfam" id="PF00004">
    <property type="entry name" value="AAA"/>
    <property type="match status" value="1"/>
</dbReference>
<dbReference type="GO" id="GO:0034605">
    <property type="term" value="P:cellular response to heat"/>
    <property type="evidence" value="ECO:0007669"/>
    <property type="project" value="TreeGrafter"/>
</dbReference>
<dbReference type="CDD" id="cd00009">
    <property type="entry name" value="AAA"/>
    <property type="match status" value="1"/>
</dbReference>
<keyword evidence="1" id="KW-0547">Nucleotide-binding</keyword>
<feature type="non-terminal residue" evidence="4">
    <location>
        <position position="173"/>
    </location>
</feature>
<evidence type="ECO:0000313" key="5">
    <source>
        <dbReference type="Proteomes" id="UP000461948"/>
    </source>
</evidence>
<dbReference type="Proteomes" id="UP000461948">
    <property type="component" value="Unassembled WGS sequence"/>
</dbReference>
<organism evidence="4 5">
    <name type="scientific">Enterobacter agglomerans</name>
    <name type="common">Erwinia herbicola</name>
    <name type="synonym">Pantoea agglomerans</name>
    <dbReference type="NCBI Taxonomy" id="549"/>
    <lineage>
        <taxon>Bacteria</taxon>
        <taxon>Pseudomonadati</taxon>
        <taxon>Pseudomonadota</taxon>
        <taxon>Gammaproteobacteria</taxon>
        <taxon>Enterobacterales</taxon>
        <taxon>Erwiniaceae</taxon>
        <taxon>Pantoea</taxon>
        <taxon>Pantoea agglomerans group</taxon>
    </lineage>
</organism>
<dbReference type="PANTHER" id="PTHR11638">
    <property type="entry name" value="ATP-DEPENDENT CLP PROTEASE"/>
    <property type="match status" value="1"/>
</dbReference>
<dbReference type="GO" id="GO:0005737">
    <property type="term" value="C:cytoplasm"/>
    <property type="evidence" value="ECO:0007669"/>
    <property type="project" value="TreeGrafter"/>
</dbReference>
<dbReference type="AlphaFoldDB" id="A0A7X2MT49"/>
<dbReference type="GO" id="GO:0005524">
    <property type="term" value="F:ATP binding"/>
    <property type="evidence" value="ECO:0007669"/>
    <property type="project" value="UniProtKB-KW"/>
</dbReference>
<comment type="caution">
    <text evidence="4">The sequence shown here is derived from an EMBL/GenBank/DDBJ whole genome shotgun (WGS) entry which is preliminary data.</text>
</comment>
<accession>A0A7X2MT49</accession>
<evidence type="ECO:0000259" key="3">
    <source>
        <dbReference type="Pfam" id="PF00004"/>
    </source>
</evidence>
<feature type="domain" description="ATPase AAA-type core" evidence="3">
    <location>
        <begin position="49"/>
        <end position="161"/>
    </location>
</feature>
<feature type="non-terminal residue" evidence="4">
    <location>
        <position position="1"/>
    </location>
</feature>
<dbReference type="EMBL" id="WKLC01002189">
    <property type="protein sequence ID" value="MSE18897.1"/>
    <property type="molecule type" value="Genomic_DNA"/>
</dbReference>
<dbReference type="Gene3D" id="3.40.50.300">
    <property type="entry name" value="P-loop containing nucleotide triphosphate hydrolases"/>
    <property type="match status" value="1"/>
</dbReference>
<evidence type="ECO:0000256" key="1">
    <source>
        <dbReference type="ARBA" id="ARBA00022741"/>
    </source>
</evidence>
<sequence>AASGSTLAQYAQDLTARAREGRIDPVTGRDDEIRQMVDILMRRRQNNPLLTGEAGVGKTAVVEGLALRIAAGDVPAPLRDVQLWLLDIGMLQAGAGMKGEFEARLQALINEVQSSPTPIVLFVDEIHTLVGAGGQQGTGDVANLLKPALARGQLRTIGATTWAEYKKYIEKDP</sequence>
<dbReference type="InterPro" id="IPR050130">
    <property type="entry name" value="ClpA_ClpB"/>
</dbReference>
<dbReference type="SUPFAM" id="SSF52540">
    <property type="entry name" value="P-loop containing nucleoside triphosphate hydrolases"/>
    <property type="match status" value="1"/>
</dbReference>
<evidence type="ECO:0000256" key="2">
    <source>
        <dbReference type="ARBA" id="ARBA00022840"/>
    </source>
</evidence>
<evidence type="ECO:0000313" key="4">
    <source>
        <dbReference type="EMBL" id="MSE18897.1"/>
    </source>
</evidence>
<protein>
    <submittedName>
        <fullName evidence="4">AAA family ATPase</fullName>
    </submittedName>
</protein>
<name>A0A7X2MT49_ENTAG</name>
<reference evidence="4 5" key="1">
    <citation type="submission" date="2019-11" db="EMBL/GenBank/DDBJ databases">
        <title>Draft Genome Sequence of Plant Growth-Promoting Rhizosphere-Associated Bacteria.</title>
        <authorList>
            <person name="Vasilyev I.Y."/>
            <person name="Radchenko V."/>
            <person name="Ilnitskaya E.V."/>
        </authorList>
    </citation>
    <scope>NUCLEOTIDE SEQUENCE [LARGE SCALE GENOMIC DNA]</scope>
    <source>
        <strain evidence="4 5">VRA_MhP_f</strain>
    </source>
</reference>
<dbReference type="GO" id="GO:0016887">
    <property type="term" value="F:ATP hydrolysis activity"/>
    <property type="evidence" value="ECO:0007669"/>
    <property type="project" value="InterPro"/>
</dbReference>
<gene>
    <name evidence="4" type="ORF">GKC49_28505</name>
</gene>
<dbReference type="InterPro" id="IPR027417">
    <property type="entry name" value="P-loop_NTPase"/>
</dbReference>
<dbReference type="InterPro" id="IPR003959">
    <property type="entry name" value="ATPase_AAA_core"/>
</dbReference>
<dbReference type="PANTHER" id="PTHR11638:SF184">
    <property type="entry name" value="ATPASE WITH CHAPERONE ACTIVITY"/>
    <property type="match status" value="1"/>
</dbReference>